<proteinExistence type="predicted"/>
<dbReference type="InterPro" id="IPR010064">
    <property type="entry name" value="HK97-gp10_tail"/>
</dbReference>
<organism evidence="1">
    <name type="scientific">Myoviridae sp. ctHMa1</name>
    <dbReference type="NCBI Taxonomy" id="2827671"/>
    <lineage>
        <taxon>Viruses</taxon>
        <taxon>Duplodnaviria</taxon>
        <taxon>Heunggongvirae</taxon>
        <taxon>Uroviricota</taxon>
        <taxon>Caudoviricetes</taxon>
    </lineage>
</organism>
<protein>
    <submittedName>
        <fullName evidence="1">Type I neck protein</fullName>
    </submittedName>
</protein>
<sequence length="132" mass="15390">MSTEYTFDGLNEWEKNLAQIIDRQYPEEFKQMVIDIAEQALGKAKELTPVQTGRLRDAWNLGAIEKRGDTYYIEIYNNVEYAEPVEYGHRMKGGGFKKGAHMLEVSLQEMDRKLPDYLRAWLADFLNTHDLV</sequence>
<reference evidence="1" key="1">
    <citation type="journal article" date="2021" name="Proc. Natl. Acad. Sci. U.S.A.">
        <title>A Catalog of Tens of Thousands of Viruses from Human Metagenomes Reveals Hidden Associations with Chronic Diseases.</title>
        <authorList>
            <person name="Tisza M.J."/>
            <person name="Buck C.B."/>
        </authorList>
    </citation>
    <scope>NUCLEOTIDE SEQUENCE</scope>
    <source>
        <strain evidence="1">CtHMa1</strain>
    </source>
</reference>
<evidence type="ECO:0000313" key="1">
    <source>
        <dbReference type="EMBL" id="DAF49866.1"/>
    </source>
</evidence>
<dbReference type="EMBL" id="BK032590">
    <property type="protein sequence ID" value="DAF49866.1"/>
    <property type="molecule type" value="Genomic_DNA"/>
</dbReference>
<dbReference type="Pfam" id="PF04883">
    <property type="entry name" value="HK97-gp10_like"/>
    <property type="match status" value="1"/>
</dbReference>
<name>A0A8S5SGW0_9CAUD</name>
<accession>A0A8S5SGW0</accession>